<evidence type="ECO:0000313" key="2">
    <source>
        <dbReference type="Proteomes" id="UP001066276"/>
    </source>
</evidence>
<organism evidence="1 2">
    <name type="scientific">Pleurodeles waltl</name>
    <name type="common">Iberian ribbed newt</name>
    <dbReference type="NCBI Taxonomy" id="8319"/>
    <lineage>
        <taxon>Eukaryota</taxon>
        <taxon>Metazoa</taxon>
        <taxon>Chordata</taxon>
        <taxon>Craniata</taxon>
        <taxon>Vertebrata</taxon>
        <taxon>Euteleostomi</taxon>
        <taxon>Amphibia</taxon>
        <taxon>Batrachia</taxon>
        <taxon>Caudata</taxon>
        <taxon>Salamandroidea</taxon>
        <taxon>Salamandridae</taxon>
        <taxon>Pleurodelinae</taxon>
        <taxon>Pleurodeles</taxon>
    </lineage>
</organism>
<reference evidence="1" key="1">
    <citation type="journal article" date="2022" name="bioRxiv">
        <title>Sequencing and chromosome-scale assembly of the giantPleurodeles waltlgenome.</title>
        <authorList>
            <person name="Brown T."/>
            <person name="Elewa A."/>
            <person name="Iarovenko S."/>
            <person name="Subramanian E."/>
            <person name="Araus A.J."/>
            <person name="Petzold A."/>
            <person name="Susuki M."/>
            <person name="Suzuki K.-i.T."/>
            <person name="Hayashi T."/>
            <person name="Toyoda A."/>
            <person name="Oliveira C."/>
            <person name="Osipova E."/>
            <person name="Leigh N.D."/>
            <person name="Simon A."/>
            <person name="Yun M.H."/>
        </authorList>
    </citation>
    <scope>NUCLEOTIDE SEQUENCE</scope>
    <source>
        <strain evidence="1">20211129_DDA</strain>
        <tissue evidence="1">Liver</tissue>
    </source>
</reference>
<dbReference type="Proteomes" id="UP001066276">
    <property type="component" value="Chromosome 1_2"/>
</dbReference>
<name>A0AAV7VWL0_PLEWA</name>
<dbReference type="AlphaFoldDB" id="A0AAV7VWL0"/>
<protein>
    <submittedName>
        <fullName evidence="1">Uncharacterized protein</fullName>
    </submittedName>
</protein>
<gene>
    <name evidence="1" type="ORF">NDU88_000604</name>
</gene>
<comment type="caution">
    <text evidence="1">The sequence shown here is derived from an EMBL/GenBank/DDBJ whole genome shotgun (WGS) entry which is preliminary data.</text>
</comment>
<evidence type="ECO:0000313" key="1">
    <source>
        <dbReference type="EMBL" id="KAJ1205169.1"/>
    </source>
</evidence>
<proteinExistence type="predicted"/>
<accession>A0AAV7VWL0</accession>
<keyword evidence="2" id="KW-1185">Reference proteome</keyword>
<sequence>MRRFPPHGQSLSVDRGDYQMTGAVRGFSCLFSGCASFRGTVRRNFALTAGVVSISPWKSGGVVLSRLCVEVPAVRKVSLRSASVCGIFLAAEQAVR</sequence>
<dbReference type="EMBL" id="JANPWB010000002">
    <property type="protein sequence ID" value="KAJ1205169.1"/>
    <property type="molecule type" value="Genomic_DNA"/>
</dbReference>